<dbReference type="AlphaFoldDB" id="A0A1E3X3X0"/>
<evidence type="ECO:0000313" key="2">
    <source>
        <dbReference type="EMBL" id="ODS30249.1"/>
    </source>
</evidence>
<evidence type="ECO:0000259" key="1">
    <source>
        <dbReference type="Pfam" id="PF01850"/>
    </source>
</evidence>
<gene>
    <name evidence="2" type="ORF">SCARUB_04647</name>
</gene>
<name>A0A1E3X3X0_9BACT</name>
<evidence type="ECO:0000313" key="3">
    <source>
        <dbReference type="Proteomes" id="UP000094056"/>
    </source>
</evidence>
<comment type="caution">
    <text evidence="2">The sequence shown here is derived from an EMBL/GenBank/DDBJ whole genome shotgun (WGS) entry which is preliminary data.</text>
</comment>
<proteinExistence type="predicted"/>
<dbReference type="Pfam" id="PF01850">
    <property type="entry name" value="PIN"/>
    <property type="match status" value="1"/>
</dbReference>
<accession>A0A1E3X3X0</accession>
<organism evidence="2 3">
    <name type="scientific">Candidatus Scalindua rubra</name>
    <dbReference type="NCBI Taxonomy" id="1872076"/>
    <lineage>
        <taxon>Bacteria</taxon>
        <taxon>Pseudomonadati</taxon>
        <taxon>Planctomycetota</taxon>
        <taxon>Candidatus Brocadiia</taxon>
        <taxon>Candidatus Brocadiales</taxon>
        <taxon>Candidatus Scalinduaceae</taxon>
        <taxon>Candidatus Scalindua</taxon>
    </lineage>
</organism>
<reference evidence="2 3" key="1">
    <citation type="submission" date="2016-07" db="EMBL/GenBank/DDBJ databases">
        <title>Draft genome of Scalindua rubra, obtained from a brine-seawater interface in the Red Sea, sheds light on salt adaptation in anammox bacteria.</title>
        <authorList>
            <person name="Speth D.R."/>
            <person name="Lagkouvardos I."/>
            <person name="Wang Y."/>
            <person name="Qian P.-Y."/>
            <person name="Dutilh B.E."/>
            <person name="Jetten M.S."/>
        </authorList>
    </citation>
    <scope>NUCLEOTIDE SEQUENCE [LARGE SCALE GENOMIC DNA]</scope>
    <source>
        <strain evidence="2">BSI-1</strain>
    </source>
</reference>
<dbReference type="InterPro" id="IPR029060">
    <property type="entry name" value="PIN-like_dom_sf"/>
</dbReference>
<dbReference type="InterPro" id="IPR002716">
    <property type="entry name" value="PIN_dom"/>
</dbReference>
<sequence>MIEYENSLNPFDDVKLEIDMASSLANKMITHNEEIYNVAKKFESKGIKPRDALHLACALRGKADYFITCDDKIIKKASALGISLKIMNPIRFIEEMEES</sequence>
<dbReference type="EMBL" id="MAYW01000256">
    <property type="protein sequence ID" value="ODS30249.1"/>
    <property type="molecule type" value="Genomic_DNA"/>
</dbReference>
<feature type="domain" description="PIN" evidence="1">
    <location>
        <begin position="24"/>
        <end position="76"/>
    </location>
</feature>
<dbReference type="Proteomes" id="UP000094056">
    <property type="component" value="Unassembled WGS sequence"/>
</dbReference>
<dbReference type="SUPFAM" id="SSF88723">
    <property type="entry name" value="PIN domain-like"/>
    <property type="match status" value="1"/>
</dbReference>
<protein>
    <recommendedName>
        <fullName evidence="1">PIN domain-containing protein</fullName>
    </recommendedName>
</protein>